<dbReference type="SMART" id="SM00993">
    <property type="entry name" value="YL1_C"/>
    <property type="match status" value="1"/>
</dbReference>
<feature type="compositionally biased region" description="Basic and acidic residues" evidence="2">
    <location>
        <begin position="177"/>
        <end position="187"/>
    </location>
</feature>
<reference evidence="4" key="1">
    <citation type="submission" date="2016-04" db="EMBL/GenBank/DDBJ databases">
        <authorList>
            <person name="Nguyen H.D."/>
            <person name="Samba Siva P."/>
            <person name="Cullis J."/>
            <person name="Levesque C.A."/>
            <person name="Hambleton S."/>
        </authorList>
    </citation>
    <scope>NUCLEOTIDE SEQUENCE</scope>
    <source>
        <strain evidence="4">DAOMC 236416</strain>
    </source>
</reference>
<dbReference type="InterPro" id="IPR013272">
    <property type="entry name" value="Vps72/YL1_C"/>
</dbReference>
<evidence type="ECO:0000256" key="2">
    <source>
        <dbReference type="SAM" id="MobiDB-lite"/>
    </source>
</evidence>
<proteinExistence type="inferred from homology"/>
<evidence type="ECO:0000313" key="4">
    <source>
        <dbReference type="EMBL" id="KAE8260036.1"/>
    </source>
</evidence>
<gene>
    <name evidence="4" type="ORF">A4X13_0g618</name>
</gene>
<keyword evidence="5" id="KW-1185">Reference proteome</keyword>
<dbReference type="AlphaFoldDB" id="A0A177TY08"/>
<protein>
    <recommendedName>
        <fullName evidence="3">Vps72/YL1 C-terminal domain-containing protein</fullName>
    </recommendedName>
</protein>
<dbReference type="Pfam" id="PF05764">
    <property type="entry name" value="YL1"/>
    <property type="match status" value="1"/>
</dbReference>
<evidence type="ECO:0000256" key="1">
    <source>
        <dbReference type="ARBA" id="ARBA00006832"/>
    </source>
</evidence>
<evidence type="ECO:0000259" key="3">
    <source>
        <dbReference type="SMART" id="SM00993"/>
    </source>
</evidence>
<dbReference type="Proteomes" id="UP000077521">
    <property type="component" value="Unassembled WGS sequence"/>
</dbReference>
<feature type="region of interest" description="Disordered" evidence="2">
    <location>
        <begin position="60"/>
        <end position="198"/>
    </location>
</feature>
<feature type="compositionally biased region" description="Basic and acidic residues" evidence="2">
    <location>
        <begin position="82"/>
        <end position="101"/>
    </location>
</feature>
<dbReference type="Pfam" id="PF08265">
    <property type="entry name" value="YL1_C"/>
    <property type="match status" value="1"/>
</dbReference>
<dbReference type="PANTHER" id="PTHR13275">
    <property type="entry name" value="YL-1 PROTEIN TRANSCRIPTION FACTOR-LIKE 1"/>
    <property type="match status" value="1"/>
</dbReference>
<dbReference type="EMBL" id="LWDF02000020">
    <property type="protein sequence ID" value="KAE8260036.1"/>
    <property type="molecule type" value="Genomic_DNA"/>
</dbReference>
<feature type="domain" description="Vps72/YL1 C-terminal" evidence="3">
    <location>
        <begin position="379"/>
        <end position="408"/>
    </location>
</feature>
<accession>A0A177TY08</accession>
<sequence length="458" mass="49869">MSAEAGPSTARMKVEEATMVTGRAKRSTAGNRMKALLKSGLEPEELFEEVANDIDFEAAQAEPDIIDSDFDKSSDEEIPEDVAEKELEALEKANKKAERQKKLPPALRLARAQKSNIGTAGAGSSSGIRKRKSKAKAVDAHEENGSEGGDGQGEGQAEPLRASNRKSTLARTQEVTNKIKEKQERAAKRARQNPSKMRVKLTQDALIAEALETEEMNRESLKQYFEQEEERKAKARAPKRTAIEGPFVRWRSIAIRNDSAAAVGPEVATEHGPLVEVLDESTHASTSARAITTADTSLTSDPAITARAEVARARAQAAATTTVTSAPTTSYSRSLVSLHDLDEDVEWFDRQAALFGDHCEWDVHEVVVAHNRLVHPRQSICPITGLPALYRDGRTGVPFATVEAQHVLTDLLDNEYVWTGSLGEAMLNVGCWLNREDEAGAGGILTQARQLVNNNAQS</sequence>
<comment type="similarity">
    <text evidence="1">Belongs to the VPS72/YL1 family.</text>
</comment>
<evidence type="ECO:0000313" key="5">
    <source>
        <dbReference type="Proteomes" id="UP000077521"/>
    </source>
</evidence>
<dbReference type="GO" id="GO:0005634">
    <property type="term" value="C:nucleus"/>
    <property type="evidence" value="ECO:0007669"/>
    <property type="project" value="TreeGrafter"/>
</dbReference>
<comment type="caution">
    <text evidence="4">The sequence shown here is derived from an EMBL/GenBank/DDBJ whole genome shotgun (WGS) entry which is preliminary data.</text>
</comment>
<name>A0A177TY08_9BASI</name>
<dbReference type="InterPro" id="IPR046757">
    <property type="entry name" value="YL1_N"/>
</dbReference>
<reference evidence="4" key="2">
    <citation type="journal article" date="2019" name="IMA Fungus">
        <title>Genome sequencing and comparison of five Tilletia species to identify candidate genes for the detection of regulated species infecting wheat.</title>
        <authorList>
            <person name="Nguyen H.D.T."/>
            <person name="Sultana T."/>
            <person name="Kesanakurti P."/>
            <person name="Hambleton S."/>
        </authorList>
    </citation>
    <scope>NUCLEOTIDE SEQUENCE</scope>
    <source>
        <strain evidence="4">DAOMC 236416</strain>
    </source>
</reference>
<feature type="compositionally biased region" description="Polar residues" evidence="2">
    <location>
        <begin position="165"/>
        <end position="176"/>
    </location>
</feature>
<organism evidence="4 5">
    <name type="scientific">Tilletia indica</name>
    <dbReference type="NCBI Taxonomy" id="43049"/>
    <lineage>
        <taxon>Eukaryota</taxon>
        <taxon>Fungi</taxon>
        <taxon>Dikarya</taxon>
        <taxon>Basidiomycota</taxon>
        <taxon>Ustilaginomycotina</taxon>
        <taxon>Exobasidiomycetes</taxon>
        <taxon>Tilletiales</taxon>
        <taxon>Tilletiaceae</taxon>
        <taxon>Tilletia</taxon>
    </lineage>
</organism>
<dbReference type="PANTHER" id="PTHR13275:SF4">
    <property type="entry name" value="VACUOLAR PROTEIN SORTING-ASSOCIATED PROTEIN 72 HOMOLOG"/>
    <property type="match status" value="1"/>
</dbReference>